<dbReference type="SUPFAM" id="SSF88659">
    <property type="entry name" value="Sigma3 and sigma4 domains of RNA polymerase sigma factors"/>
    <property type="match status" value="2"/>
</dbReference>
<dbReference type="InterPro" id="IPR013324">
    <property type="entry name" value="RNA_pol_sigma_r3/r4-like"/>
</dbReference>
<dbReference type="GO" id="GO:0003677">
    <property type="term" value="F:DNA binding"/>
    <property type="evidence" value="ECO:0007669"/>
    <property type="project" value="UniProtKB-KW"/>
</dbReference>
<gene>
    <name evidence="6" type="ORF">LKD81_14570</name>
</gene>
<keyword evidence="2" id="KW-0731">Sigma factor</keyword>
<dbReference type="PROSITE" id="PS00716">
    <property type="entry name" value="SIGMA70_2"/>
    <property type="match status" value="1"/>
</dbReference>
<evidence type="ECO:0000256" key="3">
    <source>
        <dbReference type="ARBA" id="ARBA00023125"/>
    </source>
</evidence>
<dbReference type="PANTHER" id="PTHR30385">
    <property type="entry name" value="SIGMA FACTOR F FLAGELLAR"/>
    <property type="match status" value="1"/>
</dbReference>
<organism evidence="6 7">
    <name type="scientific">Hominifimenecus microfluidus</name>
    <dbReference type="NCBI Taxonomy" id="2885348"/>
    <lineage>
        <taxon>Bacteria</taxon>
        <taxon>Bacillati</taxon>
        <taxon>Bacillota</taxon>
        <taxon>Clostridia</taxon>
        <taxon>Lachnospirales</taxon>
        <taxon>Lachnospiraceae</taxon>
        <taxon>Hominifimenecus</taxon>
    </lineage>
</organism>
<comment type="caution">
    <text evidence="6">The sequence shown here is derived from an EMBL/GenBank/DDBJ whole genome shotgun (WGS) entry which is preliminary data.</text>
</comment>
<accession>A0AAE3EE14</accession>
<dbReference type="InterPro" id="IPR007627">
    <property type="entry name" value="RNA_pol_sigma70_r2"/>
</dbReference>
<keyword evidence="7" id="KW-1185">Reference proteome</keyword>
<dbReference type="GO" id="GO:0016987">
    <property type="term" value="F:sigma factor activity"/>
    <property type="evidence" value="ECO:0007669"/>
    <property type="project" value="UniProtKB-KW"/>
</dbReference>
<dbReference type="Gene3D" id="1.20.120.1810">
    <property type="match status" value="1"/>
</dbReference>
<dbReference type="AlphaFoldDB" id="A0AAE3EE14"/>
<dbReference type="EMBL" id="JAJEQR010000055">
    <property type="protein sequence ID" value="MCC2232201.1"/>
    <property type="molecule type" value="Genomic_DNA"/>
</dbReference>
<dbReference type="Gene3D" id="1.20.140.160">
    <property type="match status" value="1"/>
</dbReference>
<dbReference type="Pfam" id="PF04542">
    <property type="entry name" value="Sigma70_r2"/>
    <property type="match status" value="1"/>
</dbReference>
<evidence type="ECO:0000313" key="7">
    <source>
        <dbReference type="Proteomes" id="UP001198182"/>
    </source>
</evidence>
<dbReference type="InterPro" id="IPR013325">
    <property type="entry name" value="RNA_pol_sigma_r2"/>
</dbReference>
<evidence type="ECO:0000259" key="5">
    <source>
        <dbReference type="PROSITE" id="PS00716"/>
    </source>
</evidence>
<dbReference type="InterPro" id="IPR000943">
    <property type="entry name" value="RNA_pol_sigma70"/>
</dbReference>
<dbReference type="RefSeq" id="WP_308454637.1">
    <property type="nucleotide sequence ID" value="NZ_JAJEQR010000055.1"/>
</dbReference>
<sequence length="301" mass="33545">MTNEQLALRVRAGDDVAASMAALIDQVRPFAYQQAARYKGLAELEDLQQEAILALYAAVDHYDPERGSFLSVAALWIRKQLQQYVDQNSGYRLPYGRLAKVRKFRKAYAEYQERTGREPQEGDLAAILHVTTEQIREIEIDSYMSSTARLDAPLSDDPEGGTLGDLAADPEGLEDSFVAAADQEELAALLWPLVDDLPGKQPEVIRGIYQRTSSAPQIAAELGIGEQEAVNLHKKALRALRKPERSNRLRPYLPEAEQIYMDAMKGNGVGIWKRTETSSTERAAIKAYERTGGKHGQKDIE</sequence>
<keyword evidence="4" id="KW-0804">Transcription</keyword>
<name>A0AAE3EE14_9FIRM</name>
<keyword evidence="1" id="KW-0805">Transcription regulation</keyword>
<keyword evidence="3" id="KW-0238">DNA-binding</keyword>
<dbReference type="Proteomes" id="UP001198182">
    <property type="component" value="Unassembled WGS sequence"/>
</dbReference>
<dbReference type="InterPro" id="IPR014284">
    <property type="entry name" value="RNA_pol_sigma-70_dom"/>
</dbReference>
<evidence type="ECO:0000256" key="2">
    <source>
        <dbReference type="ARBA" id="ARBA00023082"/>
    </source>
</evidence>
<feature type="domain" description="RNA polymerase sigma-70" evidence="5">
    <location>
        <begin position="214"/>
        <end position="240"/>
    </location>
</feature>
<proteinExistence type="predicted"/>
<dbReference type="GO" id="GO:0006352">
    <property type="term" value="P:DNA-templated transcription initiation"/>
    <property type="evidence" value="ECO:0007669"/>
    <property type="project" value="InterPro"/>
</dbReference>
<dbReference type="SUPFAM" id="SSF88946">
    <property type="entry name" value="Sigma2 domain of RNA polymerase sigma factors"/>
    <property type="match status" value="1"/>
</dbReference>
<evidence type="ECO:0000256" key="4">
    <source>
        <dbReference type="ARBA" id="ARBA00023163"/>
    </source>
</evidence>
<dbReference type="NCBIfam" id="TIGR02937">
    <property type="entry name" value="sigma70-ECF"/>
    <property type="match status" value="1"/>
</dbReference>
<reference evidence="6" key="1">
    <citation type="submission" date="2021-10" db="EMBL/GenBank/DDBJ databases">
        <title>Anaerobic single-cell dispensing facilitates the cultivation of human gut bacteria.</title>
        <authorList>
            <person name="Afrizal A."/>
        </authorList>
    </citation>
    <scope>NUCLEOTIDE SEQUENCE</scope>
    <source>
        <strain evidence="6">CLA-AA-H215</strain>
    </source>
</reference>
<evidence type="ECO:0000313" key="6">
    <source>
        <dbReference type="EMBL" id="MCC2232201.1"/>
    </source>
</evidence>
<protein>
    <submittedName>
        <fullName evidence="6">Sigma-70 family RNA polymerase sigma factor</fullName>
    </submittedName>
</protein>
<evidence type="ECO:0000256" key="1">
    <source>
        <dbReference type="ARBA" id="ARBA00023015"/>
    </source>
</evidence>